<dbReference type="PROSITE" id="PS50987">
    <property type="entry name" value="HTH_ARSR_2"/>
    <property type="match status" value="1"/>
</dbReference>
<keyword evidence="2" id="KW-0238">DNA-binding</keyword>
<dbReference type="InterPro" id="IPR036390">
    <property type="entry name" value="WH_DNA-bd_sf"/>
</dbReference>
<keyword evidence="6" id="KW-1185">Reference proteome</keyword>
<gene>
    <name evidence="5" type="ORF">MMG00_05810</name>
</gene>
<dbReference type="SMART" id="SM00418">
    <property type="entry name" value="HTH_ARSR"/>
    <property type="match status" value="1"/>
</dbReference>
<dbReference type="PRINTS" id="PR00778">
    <property type="entry name" value="HTHARSR"/>
</dbReference>
<accession>A0ABY3X3A6</accession>
<dbReference type="RefSeq" id="WP_242152726.1">
    <property type="nucleotide sequence ID" value="NZ_CP093379.1"/>
</dbReference>
<reference evidence="5 6" key="1">
    <citation type="submission" date="2022-03" db="EMBL/GenBank/DDBJ databases">
        <title>Ignatzschineria rhizosphaerae HR5S32.</title>
        <authorList>
            <person name="Sun J.Q."/>
            <person name="Feng J.Y."/>
        </authorList>
    </citation>
    <scope>NUCLEOTIDE SEQUENCE [LARGE SCALE GENOMIC DNA]</scope>
    <source>
        <strain evidence="5 6">HR5S32</strain>
    </source>
</reference>
<evidence type="ECO:0000313" key="6">
    <source>
        <dbReference type="Proteomes" id="UP000829542"/>
    </source>
</evidence>
<evidence type="ECO:0000256" key="1">
    <source>
        <dbReference type="ARBA" id="ARBA00023015"/>
    </source>
</evidence>
<evidence type="ECO:0000259" key="4">
    <source>
        <dbReference type="PROSITE" id="PS50987"/>
    </source>
</evidence>
<dbReference type="SUPFAM" id="SSF46785">
    <property type="entry name" value="Winged helix' DNA-binding domain"/>
    <property type="match status" value="1"/>
</dbReference>
<feature type="domain" description="HTH arsR-type" evidence="4">
    <location>
        <begin position="1"/>
        <end position="95"/>
    </location>
</feature>
<sequence length="120" mass="13452">MDSDRAAIIFEALSSKVRLQIFKLLVQHGDQGLVAGDIAEKLDLPNTNLSFHLKALYHAGVIKMQKEGRFVRYSIKMPEVFTLINFLLDACCVESSGCCDISPSDYPQLMQLFSNAKRVQ</sequence>
<protein>
    <submittedName>
        <fullName evidence="5">Metalloregulator ArsR/SmtB family transcription factor</fullName>
    </submittedName>
</protein>
<evidence type="ECO:0000313" key="5">
    <source>
        <dbReference type="EMBL" id="UNM97361.1"/>
    </source>
</evidence>
<name>A0ABY3X3A6_9GAMM</name>
<keyword evidence="3" id="KW-0804">Transcription</keyword>
<dbReference type="InterPro" id="IPR051011">
    <property type="entry name" value="Metal_resp_trans_reg"/>
</dbReference>
<proteinExistence type="predicted"/>
<evidence type="ECO:0000256" key="3">
    <source>
        <dbReference type="ARBA" id="ARBA00023163"/>
    </source>
</evidence>
<dbReference type="EMBL" id="CP093379">
    <property type="protein sequence ID" value="UNM97361.1"/>
    <property type="molecule type" value="Genomic_DNA"/>
</dbReference>
<dbReference type="InterPro" id="IPR036388">
    <property type="entry name" value="WH-like_DNA-bd_sf"/>
</dbReference>
<dbReference type="Pfam" id="PF12840">
    <property type="entry name" value="HTH_20"/>
    <property type="match status" value="1"/>
</dbReference>
<dbReference type="PANTHER" id="PTHR43132:SF2">
    <property type="entry name" value="ARSENICAL RESISTANCE OPERON REPRESSOR ARSR-RELATED"/>
    <property type="match status" value="1"/>
</dbReference>
<dbReference type="NCBIfam" id="NF033788">
    <property type="entry name" value="HTH_metalloreg"/>
    <property type="match status" value="1"/>
</dbReference>
<dbReference type="CDD" id="cd00090">
    <property type="entry name" value="HTH_ARSR"/>
    <property type="match status" value="1"/>
</dbReference>
<dbReference type="Gene3D" id="1.10.10.10">
    <property type="entry name" value="Winged helix-like DNA-binding domain superfamily/Winged helix DNA-binding domain"/>
    <property type="match status" value="1"/>
</dbReference>
<organism evidence="5 6">
    <name type="scientific">Ignatzschineria rhizosphaerae</name>
    <dbReference type="NCBI Taxonomy" id="2923279"/>
    <lineage>
        <taxon>Bacteria</taxon>
        <taxon>Pseudomonadati</taxon>
        <taxon>Pseudomonadota</taxon>
        <taxon>Gammaproteobacteria</taxon>
        <taxon>Cardiobacteriales</taxon>
        <taxon>Ignatzschineriaceae</taxon>
        <taxon>Ignatzschineria</taxon>
    </lineage>
</organism>
<dbReference type="PANTHER" id="PTHR43132">
    <property type="entry name" value="ARSENICAL RESISTANCE OPERON REPRESSOR ARSR-RELATED"/>
    <property type="match status" value="1"/>
</dbReference>
<dbReference type="InterPro" id="IPR001845">
    <property type="entry name" value="HTH_ArsR_DNA-bd_dom"/>
</dbReference>
<evidence type="ECO:0000256" key="2">
    <source>
        <dbReference type="ARBA" id="ARBA00023125"/>
    </source>
</evidence>
<keyword evidence="1" id="KW-0805">Transcription regulation</keyword>
<dbReference type="InterPro" id="IPR011991">
    <property type="entry name" value="ArsR-like_HTH"/>
</dbReference>
<dbReference type="Proteomes" id="UP000829542">
    <property type="component" value="Chromosome"/>
</dbReference>